<evidence type="ECO:0000313" key="10">
    <source>
        <dbReference type="EMBL" id="VDI53696.1"/>
    </source>
</evidence>
<dbReference type="GO" id="GO:0007018">
    <property type="term" value="P:microtubule-based movement"/>
    <property type="evidence" value="ECO:0007669"/>
    <property type="project" value="InterPro"/>
</dbReference>
<evidence type="ECO:0000313" key="11">
    <source>
        <dbReference type="Proteomes" id="UP000596742"/>
    </source>
</evidence>
<dbReference type="AlphaFoldDB" id="A0A8B6FUH4"/>
<dbReference type="GO" id="GO:0003777">
    <property type="term" value="F:microtubule motor activity"/>
    <property type="evidence" value="ECO:0007669"/>
    <property type="project" value="InterPro"/>
</dbReference>
<dbReference type="InterPro" id="IPR027640">
    <property type="entry name" value="Kinesin-like_fam"/>
</dbReference>
<feature type="coiled-coil region" evidence="8">
    <location>
        <begin position="402"/>
        <end position="686"/>
    </location>
</feature>
<dbReference type="Proteomes" id="UP000596742">
    <property type="component" value="Unassembled WGS sequence"/>
</dbReference>
<evidence type="ECO:0000256" key="1">
    <source>
        <dbReference type="ARBA" id="ARBA00004245"/>
    </source>
</evidence>
<gene>
    <name evidence="10" type="ORF">MGAL_10B066746</name>
</gene>
<comment type="caution">
    <text evidence="10">The sequence shown here is derived from an EMBL/GenBank/DDBJ whole genome shotgun (WGS) entry which is preliminary data.</text>
</comment>
<evidence type="ECO:0000256" key="2">
    <source>
        <dbReference type="ARBA" id="ARBA00022490"/>
    </source>
</evidence>
<evidence type="ECO:0000256" key="3">
    <source>
        <dbReference type="ARBA" id="ARBA00022741"/>
    </source>
</evidence>
<dbReference type="SMART" id="SM00129">
    <property type="entry name" value="KISc"/>
    <property type="match status" value="1"/>
</dbReference>
<reference evidence="10" key="1">
    <citation type="submission" date="2018-11" db="EMBL/GenBank/DDBJ databases">
        <authorList>
            <person name="Alioto T."/>
            <person name="Alioto T."/>
        </authorList>
    </citation>
    <scope>NUCLEOTIDE SEQUENCE</scope>
</reference>
<keyword evidence="11" id="KW-1185">Reference proteome</keyword>
<evidence type="ECO:0000256" key="5">
    <source>
        <dbReference type="ARBA" id="ARBA00023054"/>
    </source>
</evidence>
<name>A0A8B6FUH4_MYTGA</name>
<keyword evidence="2" id="KW-0963">Cytoplasm</keyword>
<evidence type="ECO:0000256" key="7">
    <source>
        <dbReference type="PROSITE-ProRule" id="PRU00283"/>
    </source>
</evidence>
<comment type="similarity">
    <text evidence="7">Belongs to the TRAFAC class myosin-kinesin ATPase superfamily. Kinesin family.</text>
</comment>
<sequence length="702" mass="79969">MPENISIKVIGRCRPLTGEESSKGVKSVVKVSGDKILLELGGKEQSFGFDGAYSGEVRNEQIFKEKCETMLQRTTEGYNSTIMTFGATGAGKSHLMSGTDDNPGIAPQMIKRLYQHIAEKSNREFFITVSYLQAMDEKMMDLLNPHNNQMTIRHHPHKGIFVDGLSEMVVHSYDEMSEMYEQGRRVHEAGGSDLKGSRARAHSVFSITIEQKERQSSKVGVRSVLTLAEIAGFDHGGSTDPKVVAGVQGMASVLNALGGPKKGGAIPYRDSVITRVLQESLGGNAVTMVLAVVSPVDKSAQETMTTLQYAQYAKNTKNHVKMNLDETHDIINDLRDEISKLREKIAAQSQPNKDDVLKMEALVQDLQIAKRSTWEEREKQSSKYQNERKTNLANKGVLEWVQDSMKKGNRELQEKLMLLQKEKDQLTYQYKERRKVVDDLNEELQRKIGEYSKLTQSGKSSESETKKKVTAVHDLKEKLKKETDGLKRLKEQLQELTEKQKNERENAKAQITSLKGNAELRQKIEREEREHLEKEHAALVHFEIDKMKMDIENLKQDIQMKVNKGHAYSSQEGELLEVHVAEMKAEKNVTTLQIQLLEKEKARIVQELEDVHKVHKDELEIQQLQHFQTFRSYREMFEEQKIALDQRYRQLLEDAIQDAVFLSSRNNELQDENKSQRQHIAEMKDVITKLGGRIPPEPGMTA</sequence>
<proteinExistence type="inferred from homology"/>
<feature type="domain" description="Kinesin motor" evidence="9">
    <location>
        <begin position="6"/>
        <end position="316"/>
    </location>
</feature>
<dbReference type="Pfam" id="PF00225">
    <property type="entry name" value="Kinesin"/>
    <property type="match status" value="1"/>
</dbReference>
<keyword evidence="3 7" id="KW-0547">Nucleotide-binding</keyword>
<keyword evidence="6" id="KW-0206">Cytoskeleton</keyword>
<organism evidence="10 11">
    <name type="scientific">Mytilus galloprovincialis</name>
    <name type="common">Mediterranean mussel</name>
    <dbReference type="NCBI Taxonomy" id="29158"/>
    <lineage>
        <taxon>Eukaryota</taxon>
        <taxon>Metazoa</taxon>
        <taxon>Spiralia</taxon>
        <taxon>Lophotrochozoa</taxon>
        <taxon>Mollusca</taxon>
        <taxon>Bivalvia</taxon>
        <taxon>Autobranchia</taxon>
        <taxon>Pteriomorphia</taxon>
        <taxon>Mytilida</taxon>
        <taxon>Mytiloidea</taxon>
        <taxon>Mytilidae</taxon>
        <taxon>Mytilinae</taxon>
        <taxon>Mytilus</taxon>
    </lineage>
</organism>
<dbReference type="PANTHER" id="PTHR47969:SF15">
    <property type="entry name" value="CHROMOSOME-ASSOCIATED KINESIN KIF4A-RELATED"/>
    <property type="match status" value="1"/>
</dbReference>
<dbReference type="Gene3D" id="3.40.850.10">
    <property type="entry name" value="Kinesin motor domain"/>
    <property type="match status" value="1"/>
</dbReference>
<protein>
    <recommendedName>
        <fullName evidence="9">Kinesin motor domain-containing protein</fullName>
    </recommendedName>
</protein>
<dbReference type="InterPro" id="IPR036961">
    <property type="entry name" value="Kinesin_motor_dom_sf"/>
</dbReference>
<dbReference type="GO" id="GO:0008017">
    <property type="term" value="F:microtubule binding"/>
    <property type="evidence" value="ECO:0007669"/>
    <property type="project" value="InterPro"/>
</dbReference>
<keyword evidence="4 7" id="KW-0067">ATP-binding</keyword>
<dbReference type="PROSITE" id="PS50067">
    <property type="entry name" value="KINESIN_MOTOR_2"/>
    <property type="match status" value="1"/>
</dbReference>
<keyword evidence="5 8" id="KW-0175">Coiled coil</keyword>
<dbReference type="InterPro" id="IPR027417">
    <property type="entry name" value="P-loop_NTPase"/>
</dbReference>
<dbReference type="EMBL" id="UYJE01007332">
    <property type="protein sequence ID" value="VDI53696.1"/>
    <property type="molecule type" value="Genomic_DNA"/>
</dbReference>
<evidence type="ECO:0000259" key="9">
    <source>
        <dbReference type="PROSITE" id="PS50067"/>
    </source>
</evidence>
<dbReference type="PRINTS" id="PR00380">
    <property type="entry name" value="KINESINHEAVY"/>
</dbReference>
<dbReference type="GO" id="GO:0005875">
    <property type="term" value="C:microtubule associated complex"/>
    <property type="evidence" value="ECO:0007669"/>
    <property type="project" value="TreeGrafter"/>
</dbReference>
<dbReference type="GO" id="GO:0051231">
    <property type="term" value="P:spindle elongation"/>
    <property type="evidence" value="ECO:0007669"/>
    <property type="project" value="TreeGrafter"/>
</dbReference>
<evidence type="ECO:0000256" key="4">
    <source>
        <dbReference type="ARBA" id="ARBA00022840"/>
    </source>
</evidence>
<dbReference type="InterPro" id="IPR001752">
    <property type="entry name" value="Kinesin_motor_dom"/>
</dbReference>
<evidence type="ECO:0000256" key="8">
    <source>
        <dbReference type="SAM" id="Coils"/>
    </source>
</evidence>
<feature type="binding site" evidence="7">
    <location>
        <begin position="86"/>
        <end position="93"/>
    </location>
    <ligand>
        <name>ATP</name>
        <dbReference type="ChEBI" id="CHEBI:30616"/>
    </ligand>
</feature>
<accession>A0A8B6FUH4</accession>
<dbReference type="OrthoDB" id="3176171at2759"/>
<evidence type="ECO:0000256" key="6">
    <source>
        <dbReference type="ARBA" id="ARBA00023212"/>
    </source>
</evidence>
<comment type="subcellular location">
    <subcellularLocation>
        <location evidence="1">Cytoplasm</location>
        <location evidence="1">Cytoskeleton</location>
    </subcellularLocation>
</comment>
<dbReference type="GO" id="GO:0007052">
    <property type="term" value="P:mitotic spindle organization"/>
    <property type="evidence" value="ECO:0007669"/>
    <property type="project" value="TreeGrafter"/>
</dbReference>
<dbReference type="GO" id="GO:0005524">
    <property type="term" value="F:ATP binding"/>
    <property type="evidence" value="ECO:0007669"/>
    <property type="project" value="UniProtKB-UniRule"/>
</dbReference>
<dbReference type="SUPFAM" id="SSF52540">
    <property type="entry name" value="P-loop containing nucleoside triphosphate hydrolases"/>
    <property type="match status" value="1"/>
</dbReference>
<keyword evidence="7" id="KW-0505">Motor protein</keyword>
<dbReference type="PANTHER" id="PTHR47969">
    <property type="entry name" value="CHROMOSOME-ASSOCIATED KINESIN KIF4A-RELATED"/>
    <property type="match status" value="1"/>
</dbReference>